<evidence type="ECO:0000313" key="2">
    <source>
        <dbReference type="EMBL" id="ERN10748.1"/>
    </source>
</evidence>
<gene>
    <name evidence="2" type="ORF">AMTR_s00027p00170660</name>
</gene>
<feature type="region of interest" description="Disordered" evidence="1">
    <location>
        <begin position="1"/>
        <end position="29"/>
    </location>
</feature>
<sequence>MREEADPSEQSEEIIPNETLNISQREEPSANWRLERPEVAASDERIEATVLRPSEVEARFELAESDNPVFEVASLEATIALAIVP</sequence>
<reference evidence="3" key="1">
    <citation type="journal article" date="2013" name="Science">
        <title>The Amborella genome and the evolution of flowering plants.</title>
        <authorList>
            <consortium name="Amborella Genome Project"/>
        </authorList>
    </citation>
    <scope>NUCLEOTIDE SEQUENCE [LARGE SCALE GENOMIC DNA]</scope>
</reference>
<accession>W1PRU2</accession>
<organism evidence="2 3">
    <name type="scientific">Amborella trichopoda</name>
    <dbReference type="NCBI Taxonomy" id="13333"/>
    <lineage>
        <taxon>Eukaryota</taxon>
        <taxon>Viridiplantae</taxon>
        <taxon>Streptophyta</taxon>
        <taxon>Embryophyta</taxon>
        <taxon>Tracheophyta</taxon>
        <taxon>Spermatophyta</taxon>
        <taxon>Magnoliopsida</taxon>
        <taxon>Amborellales</taxon>
        <taxon>Amborellaceae</taxon>
        <taxon>Amborella</taxon>
    </lineage>
</organism>
<proteinExistence type="predicted"/>
<feature type="compositionally biased region" description="Acidic residues" evidence="1">
    <location>
        <begin position="1"/>
        <end position="12"/>
    </location>
</feature>
<dbReference type="Proteomes" id="UP000017836">
    <property type="component" value="Unassembled WGS sequence"/>
</dbReference>
<dbReference type="Gramene" id="ERN10748">
    <property type="protein sequence ID" value="ERN10748"/>
    <property type="gene ID" value="AMTR_s00027p00170660"/>
</dbReference>
<name>W1PRU2_AMBTC</name>
<protein>
    <submittedName>
        <fullName evidence="2">Uncharacterized protein</fullName>
    </submittedName>
</protein>
<dbReference type="HOGENOM" id="CLU_2515651_0_0_1"/>
<evidence type="ECO:0000313" key="3">
    <source>
        <dbReference type="Proteomes" id="UP000017836"/>
    </source>
</evidence>
<dbReference type="AlphaFoldDB" id="W1PRU2"/>
<dbReference type="EMBL" id="KI392798">
    <property type="protein sequence ID" value="ERN10748.1"/>
    <property type="molecule type" value="Genomic_DNA"/>
</dbReference>
<evidence type="ECO:0000256" key="1">
    <source>
        <dbReference type="SAM" id="MobiDB-lite"/>
    </source>
</evidence>
<keyword evidence="3" id="KW-1185">Reference proteome</keyword>